<organism evidence="3 4">
    <name type="scientific">Rhipicephalus microplus</name>
    <name type="common">Cattle tick</name>
    <name type="synonym">Boophilus microplus</name>
    <dbReference type="NCBI Taxonomy" id="6941"/>
    <lineage>
        <taxon>Eukaryota</taxon>
        <taxon>Metazoa</taxon>
        <taxon>Ecdysozoa</taxon>
        <taxon>Arthropoda</taxon>
        <taxon>Chelicerata</taxon>
        <taxon>Arachnida</taxon>
        <taxon>Acari</taxon>
        <taxon>Parasitiformes</taxon>
        <taxon>Ixodida</taxon>
        <taxon>Ixodoidea</taxon>
        <taxon>Ixodidae</taxon>
        <taxon>Rhipicephalinae</taxon>
        <taxon>Rhipicephalus</taxon>
        <taxon>Boophilus</taxon>
    </lineage>
</organism>
<sequence length="791" mass="83948">MSDSDESDEGAKESVGFAWTSQSCQIRIVLFLFVLSILLGVLTAYIIVPRLKEDCKRYHLRKMLSKNKRGPAIPARNRTSRGGDAGATSKRETTVSNRLHGLTSKVSSSTETRGASVATQSPLDDAAGIGNVLPIDFRPDNGSDSEDVLVIVGSDRTIVVGASAAGVTAEGDSSSTNGTTPREPSTFVALEDVDQNVTQATATDTFRDEIAQTVYRKDTSVTSGKFEYSIATRTETFTAALTTSIPSVSSLDSDLPWDGFGAEVTSEYHLVSDARGSGNAEHVPIAFGLGPTTDEHERTGLADFDSSLSGTEASVRLNESSETISSTVQVTPFSEKFSATSILRGAVVSDTSEAAVAQGETHVGSNVDISLPVASSRTGASDDRREPLYSFLDYSTSHRTHSADFKRRDSPNQAAITTLTLASDATKDVERHSRVITAANGNSDGTTTDSEAALQHGKYAGTTSDSDPTQLKRGLKSTNMGQGSAPFSDTAGPNRPLTTQESLVREVETKTSLGTSTRTGTDHNTTANVPLTPVVGVDQQGSMVSETYVFNSTESDMHAGAKRNIENASEFCTHYDKTTITTSAPSGYFVPTRISEMTSTKRSSFTNADDDTSIGADTALPTSSDSEYDDVASSATLSSSSSIITKPIYGRTHFATEAGADDETVPGDGSDKTVRQDNYDATHAEDYDDTTIPEVSSTSQRESTPEATTSAHTTDIEEDVDANGGVREWQTPVRGTIKRLQRSVRWRLHKEGARVGIHMSTKAMTALFWKAHTGGGESRAAECEGGAGSGA</sequence>
<evidence type="ECO:0000313" key="4">
    <source>
        <dbReference type="Proteomes" id="UP000821866"/>
    </source>
</evidence>
<accession>A0A9J6DHP0</accession>
<dbReference type="Proteomes" id="UP000821866">
    <property type="component" value="Chromosome 7"/>
</dbReference>
<comment type="caution">
    <text evidence="3">The sequence shown here is derived from an EMBL/GenBank/DDBJ whole genome shotgun (WGS) entry which is preliminary data.</text>
</comment>
<feature type="compositionally biased region" description="Polar residues" evidence="1">
    <location>
        <begin position="104"/>
        <end position="118"/>
    </location>
</feature>
<keyword evidence="2" id="KW-0472">Membrane</keyword>
<reference evidence="3" key="2">
    <citation type="submission" date="2021-09" db="EMBL/GenBank/DDBJ databases">
        <authorList>
            <person name="Jia N."/>
            <person name="Wang J."/>
            <person name="Shi W."/>
            <person name="Du L."/>
            <person name="Sun Y."/>
            <person name="Zhan W."/>
            <person name="Jiang J."/>
            <person name="Wang Q."/>
            <person name="Zhang B."/>
            <person name="Ji P."/>
            <person name="Sakyi L.B."/>
            <person name="Cui X."/>
            <person name="Yuan T."/>
            <person name="Jiang B."/>
            <person name="Yang W."/>
            <person name="Lam T.T.-Y."/>
            <person name="Chang Q."/>
            <person name="Ding S."/>
            <person name="Wang X."/>
            <person name="Zhu J."/>
            <person name="Ruan X."/>
            <person name="Zhao L."/>
            <person name="Wei J."/>
            <person name="Que T."/>
            <person name="Du C."/>
            <person name="Cheng J."/>
            <person name="Dai P."/>
            <person name="Han X."/>
            <person name="Huang E."/>
            <person name="Gao Y."/>
            <person name="Liu J."/>
            <person name="Shao H."/>
            <person name="Ye R."/>
            <person name="Li L."/>
            <person name="Wei W."/>
            <person name="Wang X."/>
            <person name="Wang C."/>
            <person name="Huo Q."/>
            <person name="Li W."/>
            <person name="Guo W."/>
            <person name="Chen H."/>
            <person name="Chen S."/>
            <person name="Zhou L."/>
            <person name="Zhou L."/>
            <person name="Ni X."/>
            <person name="Tian J."/>
            <person name="Zhou Y."/>
            <person name="Sheng Y."/>
            <person name="Liu T."/>
            <person name="Pan Y."/>
            <person name="Xia L."/>
            <person name="Li J."/>
            <person name="Zhao F."/>
            <person name="Cao W."/>
        </authorList>
    </citation>
    <scope>NUCLEOTIDE SEQUENCE</scope>
    <source>
        <strain evidence="3">Rmic-2018</strain>
        <tissue evidence="3">Larvae</tissue>
    </source>
</reference>
<evidence type="ECO:0000313" key="3">
    <source>
        <dbReference type="EMBL" id="KAH8021506.1"/>
    </source>
</evidence>
<keyword evidence="2" id="KW-0812">Transmembrane</keyword>
<gene>
    <name evidence="3" type="ORF">HPB51_015902</name>
</gene>
<protein>
    <submittedName>
        <fullName evidence="3">Uncharacterized protein</fullName>
    </submittedName>
</protein>
<evidence type="ECO:0000256" key="2">
    <source>
        <dbReference type="SAM" id="Phobius"/>
    </source>
</evidence>
<evidence type="ECO:0000256" key="1">
    <source>
        <dbReference type="SAM" id="MobiDB-lite"/>
    </source>
</evidence>
<feature type="region of interest" description="Disordered" evidence="1">
    <location>
        <begin position="67"/>
        <end position="118"/>
    </location>
</feature>
<dbReference type="AlphaFoldDB" id="A0A9J6DHP0"/>
<proteinExistence type="predicted"/>
<keyword evidence="2" id="KW-1133">Transmembrane helix</keyword>
<name>A0A9J6DHP0_RHIMP</name>
<reference evidence="3" key="1">
    <citation type="journal article" date="2020" name="Cell">
        <title>Large-Scale Comparative Analyses of Tick Genomes Elucidate Their Genetic Diversity and Vector Capacities.</title>
        <authorList>
            <consortium name="Tick Genome and Microbiome Consortium (TIGMIC)"/>
            <person name="Jia N."/>
            <person name="Wang J."/>
            <person name="Shi W."/>
            <person name="Du L."/>
            <person name="Sun Y."/>
            <person name="Zhan W."/>
            <person name="Jiang J.F."/>
            <person name="Wang Q."/>
            <person name="Zhang B."/>
            <person name="Ji P."/>
            <person name="Bell-Sakyi L."/>
            <person name="Cui X.M."/>
            <person name="Yuan T.T."/>
            <person name="Jiang B.G."/>
            <person name="Yang W.F."/>
            <person name="Lam T.T."/>
            <person name="Chang Q.C."/>
            <person name="Ding S.J."/>
            <person name="Wang X.J."/>
            <person name="Zhu J.G."/>
            <person name="Ruan X.D."/>
            <person name="Zhao L."/>
            <person name="Wei J.T."/>
            <person name="Ye R.Z."/>
            <person name="Que T.C."/>
            <person name="Du C.H."/>
            <person name="Zhou Y.H."/>
            <person name="Cheng J.X."/>
            <person name="Dai P.F."/>
            <person name="Guo W.B."/>
            <person name="Han X.H."/>
            <person name="Huang E.J."/>
            <person name="Li L.F."/>
            <person name="Wei W."/>
            <person name="Gao Y.C."/>
            <person name="Liu J.Z."/>
            <person name="Shao H.Z."/>
            <person name="Wang X."/>
            <person name="Wang C.C."/>
            <person name="Yang T.C."/>
            <person name="Huo Q.B."/>
            <person name="Li W."/>
            <person name="Chen H.Y."/>
            <person name="Chen S.E."/>
            <person name="Zhou L.G."/>
            <person name="Ni X.B."/>
            <person name="Tian J.H."/>
            <person name="Sheng Y."/>
            <person name="Liu T."/>
            <person name="Pan Y.S."/>
            <person name="Xia L.Y."/>
            <person name="Li J."/>
            <person name="Zhao F."/>
            <person name="Cao W.C."/>
        </authorList>
    </citation>
    <scope>NUCLEOTIDE SEQUENCE</scope>
    <source>
        <strain evidence="3">Rmic-2018</strain>
    </source>
</reference>
<feature type="region of interest" description="Disordered" evidence="1">
    <location>
        <begin position="682"/>
        <end position="722"/>
    </location>
</feature>
<feature type="compositionally biased region" description="Polar residues" evidence="1">
    <location>
        <begin position="693"/>
        <end position="713"/>
    </location>
</feature>
<dbReference type="EMBL" id="JABSTU010000009">
    <property type="protein sequence ID" value="KAH8021506.1"/>
    <property type="molecule type" value="Genomic_DNA"/>
</dbReference>
<feature type="compositionally biased region" description="Polar residues" evidence="1">
    <location>
        <begin position="510"/>
        <end position="529"/>
    </location>
</feature>
<keyword evidence="4" id="KW-1185">Reference proteome</keyword>
<feature type="region of interest" description="Disordered" evidence="1">
    <location>
        <begin position="458"/>
        <end position="530"/>
    </location>
</feature>
<feature type="transmembrane region" description="Helical" evidence="2">
    <location>
        <begin position="28"/>
        <end position="48"/>
    </location>
</feature>
<feature type="compositionally biased region" description="Polar residues" evidence="1">
    <location>
        <begin position="476"/>
        <end position="487"/>
    </location>
</feature>
<feature type="region of interest" description="Disordered" evidence="1">
    <location>
        <begin position="598"/>
        <end position="629"/>
    </location>
</feature>
<feature type="compositionally biased region" description="Polar residues" evidence="1">
    <location>
        <begin position="598"/>
        <end position="607"/>
    </location>
</feature>